<dbReference type="Pfam" id="PF01709">
    <property type="entry name" value="Transcrip_reg"/>
    <property type="match status" value="1"/>
</dbReference>
<evidence type="ECO:0000259" key="3">
    <source>
        <dbReference type="Pfam" id="PF20772"/>
    </source>
</evidence>
<dbReference type="InterPro" id="IPR026564">
    <property type="entry name" value="Transcrip_reg_TACO1-like_dom3"/>
</dbReference>
<accession>A0ABM1DYG7</accession>
<keyword evidence="4" id="KW-1185">Reference proteome</keyword>
<proteinExistence type="inferred from homology"/>
<dbReference type="SUPFAM" id="SSF75625">
    <property type="entry name" value="YebC-like"/>
    <property type="match status" value="1"/>
</dbReference>
<protein>
    <submittedName>
        <fullName evidence="5">Translational activator of cytochrome c oxidase 1-like</fullName>
    </submittedName>
</protein>
<dbReference type="PANTHER" id="PTHR12532:SF0">
    <property type="entry name" value="TRANSLATIONAL ACTIVATOR OF CYTOCHROME C OXIDASE 1"/>
    <property type="match status" value="1"/>
</dbReference>
<gene>
    <name evidence="5" type="primary">LOC106807217</name>
</gene>
<dbReference type="RefSeq" id="XP_014664988.1">
    <property type="nucleotide sequence ID" value="XM_014809502.1"/>
</dbReference>
<evidence type="ECO:0000259" key="2">
    <source>
        <dbReference type="Pfam" id="PF01709"/>
    </source>
</evidence>
<feature type="domain" description="TACO1/YebC-like second and third" evidence="2">
    <location>
        <begin position="183"/>
        <end position="344"/>
    </location>
</feature>
<dbReference type="InterPro" id="IPR048300">
    <property type="entry name" value="TACO1_YebC-like_2nd/3rd_dom"/>
</dbReference>
<dbReference type="Proteomes" id="UP000695022">
    <property type="component" value="Unplaced"/>
</dbReference>
<dbReference type="PANTHER" id="PTHR12532">
    <property type="entry name" value="TRANSLATIONAL ACTIVATOR OF CYTOCHROME C OXIDASE 1"/>
    <property type="match status" value="1"/>
</dbReference>
<evidence type="ECO:0000313" key="5">
    <source>
        <dbReference type="RefSeq" id="XP_014664988.1"/>
    </source>
</evidence>
<dbReference type="GeneID" id="106807217"/>
<comment type="similarity">
    <text evidence="1">Belongs to the TACO1 family.</text>
</comment>
<organism evidence="4 5">
    <name type="scientific">Priapulus caudatus</name>
    <name type="common">Priapulid worm</name>
    <dbReference type="NCBI Taxonomy" id="37621"/>
    <lineage>
        <taxon>Eukaryota</taxon>
        <taxon>Metazoa</taxon>
        <taxon>Ecdysozoa</taxon>
        <taxon>Scalidophora</taxon>
        <taxon>Priapulida</taxon>
        <taxon>Priapulimorpha</taxon>
        <taxon>Priapulimorphida</taxon>
        <taxon>Priapulidae</taxon>
        <taxon>Priapulus</taxon>
    </lineage>
</organism>
<evidence type="ECO:0000256" key="1">
    <source>
        <dbReference type="ARBA" id="ARBA00008724"/>
    </source>
</evidence>
<reference evidence="5" key="1">
    <citation type="submission" date="2025-08" db="UniProtKB">
        <authorList>
            <consortium name="RefSeq"/>
        </authorList>
    </citation>
    <scope>IDENTIFICATION</scope>
</reference>
<dbReference type="InterPro" id="IPR002876">
    <property type="entry name" value="Transcrip_reg_TACO1-like"/>
</dbReference>
<sequence>MSLPCSLHVPWRLVALSRSSRLLTPSTQTRLRTCLNYRYCVNSVIPCQSTILLHETRCSLILMREFGMQYRARSSILIDQPQSCELMYQQKSLHVSAVQQAGHSKWQNIRHIKATKDQQRSKITSKLVMKIKSAVQEGGSSDPGTNLQLAHIIEQCKKNDIPNSTWSDALKKSTQKGNATTAIVLAGRHTSGAFFVLEGEVENSKAMREKFKGIARKQGVMAVETSHIKMAFEHKGVILVDSSSMALDDAENVAIEVGAEDVSEIPNMESETEGTTVFQFVCDANDFFGVRKEMAQRALAIQSAQLQYVPLNKVPVSDDDMARLAKFVHKLEEMEEYMSITDNIE</sequence>
<feature type="domain" description="TACO1/YebC-like N-terminal" evidence="3">
    <location>
        <begin position="104"/>
        <end position="175"/>
    </location>
</feature>
<dbReference type="Gene3D" id="3.30.70.980">
    <property type="match status" value="2"/>
</dbReference>
<dbReference type="Pfam" id="PF20772">
    <property type="entry name" value="TACO1_YebC_N"/>
    <property type="match status" value="1"/>
</dbReference>
<evidence type="ECO:0000313" key="4">
    <source>
        <dbReference type="Proteomes" id="UP000695022"/>
    </source>
</evidence>
<name>A0ABM1DYG7_PRICU</name>
<dbReference type="Gene3D" id="1.10.10.200">
    <property type="match status" value="1"/>
</dbReference>
<dbReference type="InterPro" id="IPR029072">
    <property type="entry name" value="YebC-like"/>
</dbReference>
<dbReference type="InterPro" id="IPR017856">
    <property type="entry name" value="Integrase-like_N"/>
</dbReference>
<dbReference type="InterPro" id="IPR049083">
    <property type="entry name" value="TACO1_YebC_N"/>
</dbReference>